<reference evidence="6 7" key="2">
    <citation type="submission" date="2020-11" db="EMBL/GenBank/DDBJ databases">
        <title>Complete genome sequence of Pectobacterium brasiliense strain F126.</title>
        <authorList>
            <person name="Miroshnikov K."/>
            <person name="Vo T.N.H."/>
            <person name="Khodykina M.V."/>
            <person name="Kabanova A.P."/>
            <person name="Shneider M."/>
            <person name="Korzhenkov A."/>
            <person name="Toschakov S.V."/>
            <person name="Miroshnikov K.A."/>
            <person name="Ignatov A.N."/>
            <person name="Mikhailova Y.V."/>
            <person name="Shelenkov A."/>
            <person name="Yanushevich Y.G."/>
            <person name="Evseev P.V."/>
        </authorList>
    </citation>
    <scope>NUCLEOTIDE SEQUENCE [LARGE SCALE GENOMIC DNA]</scope>
    <source>
        <strain evidence="6 7">F126</strain>
    </source>
</reference>
<name>A0A433NDC3_9GAMM</name>
<feature type="domain" description="Bacterial type II secretion system protein E" evidence="4">
    <location>
        <begin position="317"/>
        <end position="331"/>
    </location>
</feature>
<dbReference type="SMART" id="SM00382">
    <property type="entry name" value="AAA"/>
    <property type="match status" value="1"/>
</dbReference>
<keyword evidence="8" id="KW-1185">Reference proteome</keyword>
<sequence length="502" mass="55174">MTDSSFPSEHTLSELQTLCRRYQALLLSLDEQTLSVAVTASPSAEMIAALRFASNRRIMVEQWPQARMEQQLNPVNAVAEPAETYHASTYANTHNNIHNNIHNNSTGLQDHDDDSPVAQFIHQTLRLAVQRRASDIHFEPLLDSYRVRLRIDGVLQAISAPPPELTNRITARLKIMGKLNIAERRLPQDGQFSLTLDQQAYSLRIATLPVQQGEKVVLRILQTHQQELALDKLGLTAKALQQVISVLSASQGMLLVTGPTGSGKTVTLYSAIRWLNECSRNICSVEDPVEIPLQGINQTAINPKAELGFGRILRALLRQDPDVIMIGEIRDAETAEIAVKAAQTGHLVMSTLHTNSAVETLTRLSHLGIPGYLLAAALKLIIAQRLVRRLCPHCKIPGEPLLSLPNDVWQGPLQHWQARGCSHCFSGYYGRVALYELLPITPDLQAALAGNASTGELSALSRHAGFPTLLTAGLELVNDGLTSLAEVYRVVGDERSMNQEAK</sequence>
<keyword evidence="3" id="KW-0067">ATP-binding</keyword>
<dbReference type="EMBL" id="JACGET010000027">
    <property type="protein sequence ID" value="MBN3108242.1"/>
    <property type="molecule type" value="Genomic_DNA"/>
</dbReference>
<dbReference type="EMBL" id="CP065031">
    <property type="protein sequence ID" value="QPK24853.1"/>
    <property type="molecule type" value="Genomic_DNA"/>
</dbReference>
<dbReference type="NCBIfam" id="NF007755">
    <property type="entry name" value="PRK10436.1"/>
    <property type="match status" value="1"/>
</dbReference>
<dbReference type="PANTHER" id="PTHR30258:SF1">
    <property type="entry name" value="PROTEIN TRANSPORT PROTEIN HOFB HOMOLOG"/>
    <property type="match status" value="1"/>
</dbReference>
<dbReference type="PANTHER" id="PTHR30258">
    <property type="entry name" value="TYPE II SECRETION SYSTEM PROTEIN GSPE-RELATED"/>
    <property type="match status" value="1"/>
</dbReference>
<evidence type="ECO:0000256" key="1">
    <source>
        <dbReference type="ARBA" id="ARBA00006611"/>
    </source>
</evidence>
<evidence type="ECO:0000313" key="5">
    <source>
        <dbReference type="EMBL" id="MBN3108242.1"/>
    </source>
</evidence>
<protein>
    <submittedName>
        <fullName evidence="6">Type II secretion system protein GspE</fullName>
    </submittedName>
</protein>
<reference evidence="5 8" key="1">
    <citation type="submission" date="2020-07" db="EMBL/GenBank/DDBJ databases">
        <title>A pangenomic view of the genus Pectobacterium provides insights into genome organization, phylogeny, and virulence.</title>
        <authorList>
            <person name="Jonkheer E."/>
            <person name="Brankovics B."/>
            <person name="Houwers I."/>
            <person name="Van Der Wolf J."/>
            <person name="Bonants P."/>
            <person name="Vreeburg R."/>
            <person name="Bollema R."/>
            <person name="De Haan J."/>
            <person name="Berke L."/>
            <person name="De Ridder D."/>
            <person name="Smit S."/>
            <person name="Van Der Lee T.A.J."/>
        </authorList>
    </citation>
    <scope>NUCLEOTIDE SEQUENCE [LARGE SCALE GENOMIC DNA]</scope>
    <source>
        <strain evidence="5 8">NAK:384</strain>
    </source>
</reference>
<evidence type="ECO:0000313" key="6">
    <source>
        <dbReference type="EMBL" id="QPK24853.1"/>
    </source>
</evidence>
<dbReference type="GO" id="GO:0005524">
    <property type="term" value="F:ATP binding"/>
    <property type="evidence" value="ECO:0007669"/>
    <property type="project" value="UniProtKB-KW"/>
</dbReference>
<dbReference type="Pfam" id="PF00437">
    <property type="entry name" value="T2SSE"/>
    <property type="match status" value="1"/>
</dbReference>
<dbReference type="RefSeq" id="WP_119871989.1">
    <property type="nucleotide sequence ID" value="NZ_CP059955.1"/>
</dbReference>
<dbReference type="Proteomes" id="UP000762586">
    <property type="component" value="Unassembled WGS sequence"/>
</dbReference>
<keyword evidence="2" id="KW-0547">Nucleotide-binding</keyword>
<dbReference type="Gene3D" id="3.40.50.300">
    <property type="entry name" value="P-loop containing nucleotide triphosphate hydrolases"/>
    <property type="match status" value="1"/>
</dbReference>
<dbReference type="InterPro" id="IPR003593">
    <property type="entry name" value="AAA+_ATPase"/>
</dbReference>
<comment type="similarity">
    <text evidence="1">Belongs to the GSP E family.</text>
</comment>
<dbReference type="GO" id="GO:0016887">
    <property type="term" value="F:ATP hydrolysis activity"/>
    <property type="evidence" value="ECO:0007669"/>
    <property type="project" value="TreeGrafter"/>
</dbReference>
<dbReference type="SUPFAM" id="SSF52540">
    <property type="entry name" value="P-loop containing nucleoside triphosphate hydrolases"/>
    <property type="match status" value="1"/>
</dbReference>
<evidence type="ECO:0000259" key="4">
    <source>
        <dbReference type="PROSITE" id="PS00662"/>
    </source>
</evidence>
<evidence type="ECO:0000256" key="3">
    <source>
        <dbReference type="ARBA" id="ARBA00022840"/>
    </source>
</evidence>
<organism evidence="6 7">
    <name type="scientific">Pectobacterium brasiliense</name>
    <dbReference type="NCBI Taxonomy" id="180957"/>
    <lineage>
        <taxon>Bacteria</taxon>
        <taxon>Pseudomonadati</taxon>
        <taxon>Pseudomonadota</taxon>
        <taxon>Gammaproteobacteria</taxon>
        <taxon>Enterobacterales</taxon>
        <taxon>Pectobacteriaceae</taxon>
        <taxon>Pectobacterium</taxon>
    </lineage>
</organism>
<gene>
    <name evidence="6" type="primary">gspE</name>
    <name evidence="6" type="ORF">F126LOC_003200</name>
    <name evidence="5" type="ORF">H4F48_19475</name>
</gene>
<evidence type="ECO:0000313" key="7">
    <source>
        <dbReference type="Proteomes" id="UP000269351"/>
    </source>
</evidence>
<proteinExistence type="inferred from homology"/>
<dbReference type="GO" id="GO:0005886">
    <property type="term" value="C:plasma membrane"/>
    <property type="evidence" value="ECO:0007669"/>
    <property type="project" value="TreeGrafter"/>
</dbReference>
<evidence type="ECO:0000256" key="2">
    <source>
        <dbReference type="ARBA" id="ARBA00022741"/>
    </source>
</evidence>
<accession>A0A433NDC3</accession>
<evidence type="ECO:0000313" key="8">
    <source>
        <dbReference type="Proteomes" id="UP000762586"/>
    </source>
</evidence>
<dbReference type="Proteomes" id="UP000269351">
    <property type="component" value="Chromosome"/>
</dbReference>
<dbReference type="PROSITE" id="PS00662">
    <property type="entry name" value="T2SP_E"/>
    <property type="match status" value="1"/>
</dbReference>
<dbReference type="Gene3D" id="3.30.450.90">
    <property type="match status" value="1"/>
</dbReference>
<dbReference type="InterPro" id="IPR027417">
    <property type="entry name" value="P-loop_NTPase"/>
</dbReference>
<dbReference type="CDD" id="cd01129">
    <property type="entry name" value="PulE-GspE-like"/>
    <property type="match status" value="1"/>
</dbReference>
<dbReference type="AlphaFoldDB" id="A0A433NDC3"/>
<dbReference type="InterPro" id="IPR001482">
    <property type="entry name" value="T2SS/T4SS_dom"/>
</dbReference>